<dbReference type="Pfam" id="PF13302">
    <property type="entry name" value="Acetyltransf_3"/>
    <property type="match status" value="1"/>
</dbReference>
<dbReference type="PANTHER" id="PTHR43792:SF1">
    <property type="entry name" value="N-ACETYLTRANSFERASE DOMAIN-CONTAINING PROTEIN"/>
    <property type="match status" value="1"/>
</dbReference>
<dbReference type="InterPro" id="IPR051531">
    <property type="entry name" value="N-acetyltransferase"/>
</dbReference>
<proteinExistence type="predicted"/>
<dbReference type="GO" id="GO:0016747">
    <property type="term" value="F:acyltransferase activity, transferring groups other than amino-acyl groups"/>
    <property type="evidence" value="ECO:0007669"/>
    <property type="project" value="InterPro"/>
</dbReference>
<sequence length="190" mass="20701">MIPPLKPGARLLEVTGPRIETEHLILRPWRAGDIAPNAAMLSDPGTARFIAADGKPVTTEIAGWRNAAVISGHWALHGFGMFAVEEKSSGSYIGRVGPWCPPGWPGFEVGWGIAKEFRGKGYAVEAASASIDWVFDSFEIDEIMHCIESTNTPSQGVARSLGARKEREIDLFGKPADAWITSRAAWTRRN</sequence>
<name>A0A1L3F2N0_BRAJP</name>
<dbReference type="OrthoDB" id="6293260at2"/>
<dbReference type="InterPro" id="IPR016181">
    <property type="entry name" value="Acyl_CoA_acyltransferase"/>
</dbReference>
<dbReference type="SUPFAM" id="SSF55729">
    <property type="entry name" value="Acyl-CoA N-acyltransferases (Nat)"/>
    <property type="match status" value="1"/>
</dbReference>
<dbReference type="RefSeq" id="WP_071908948.1">
    <property type="nucleotide sequence ID" value="NZ_CP017637.1"/>
</dbReference>
<feature type="domain" description="N-acetyltransferase" evidence="1">
    <location>
        <begin position="24"/>
        <end position="177"/>
    </location>
</feature>
<organism evidence="2 3">
    <name type="scientific">Bradyrhizobium japonicum</name>
    <dbReference type="NCBI Taxonomy" id="375"/>
    <lineage>
        <taxon>Bacteria</taxon>
        <taxon>Pseudomonadati</taxon>
        <taxon>Pseudomonadota</taxon>
        <taxon>Alphaproteobacteria</taxon>
        <taxon>Hyphomicrobiales</taxon>
        <taxon>Nitrobacteraceae</taxon>
        <taxon>Bradyrhizobium</taxon>
    </lineage>
</organism>
<dbReference type="AlphaFoldDB" id="A0A1L3F2N0"/>
<protein>
    <submittedName>
        <fullName evidence="2">GNAT family N-acetyltransferase</fullName>
    </submittedName>
</protein>
<dbReference type="PROSITE" id="PS51186">
    <property type="entry name" value="GNAT"/>
    <property type="match status" value="1"/>
</dbReference>
<reference evidence="2 3" key="1">
    <citation type="submission" date="2016-11" db="EMBL/GenBank/DDBJ databases">
        <title>Complete Genome Sequence of Bradyrhizobium sp. strain J5, an isolated from soybean nodule in Hokkaido.</title>
        <authorList>
            <person name="Kanehara K."/>
        </authorList>
    </citation>
    <scope>NUCLEOTIDE SEQUENCE [LARGE SCALE GENOMIC DNA]</scope>
    <source>
        <strain evidence="2 3">J5</strain>
    </source>
</reference>
<evidence type="ECO:0000313" key="2">
    <source>
        <dbReference type="EMBL" id="APG07512.1"/>
    </source>
</evidence>
<dbReference type="PANTHER" id="PTHR43792">
    <property type="entry name" value="GNAT FAMILY, PUTATIVE (AFU_ORTHOLOGUE AFUA_3G00765)-RELATED-RELATED"/>
    <property type="match status" value="1"/>
</dbReference>
<dbReference type="Proteomes" id="UP000181962">
    <property type="component" value="Chromosome"/>
</dbReference>
<dbReference type="InterPro" id="IPR000182">
    <property type="entry name" value="GNAT_dom"/>
</dbReference>
<dbReference type="Gene3D" id="3.40.630.30">
    <property type="match status" value="1"/>
</dbReference>
<accession>A0A1L3F2N0</accession>
<dbReference type="EMBL" id="CP017637">
    <property type="protein sequence ID" value="APG07512.1"/>
    <property type="molecule type" value="Genomic_DNA"/>
</dbReference>
<keyword evidence="2" id="KW-0808">Transferase</keyword>
<evidence type="ECO:0000259" key="1">
    <source>
        <dbReference type="PROSITE" id="PS51186"/>
    </source>
</evidence>
<gene>
    <name evidence="2" type="ORF">BKD09_04140</name>
</gene>
<evidence type="ECO:0000313" key="3">
    <source>
        <dbReference type="Proteomes" id="UP000181962"/>
    </source>
</evidence>